<dbReference type="InterPro" id="IPR042620">
    <property type="entry name" value="NSUN7"/>
</dbReference>
<dbReference type="Gene3D" id="3.30.70.1170">
    <property type="entry name" value="Sun protein, domain 3"/>
    <property type="match status" value="1"/>
</dbReference>
<keyword evidence="1" id="KW-0489">Methyltransferase</keyword>
<evidence type="ECO:0000313" key="5">
    <source>
        <dbReference type="Proteomes" id="UP000265120"/>
    </source>
</evidence>
<feature type="domain" description="SAM-dependent MTase RsmB/NOP-type" evidence="3">
    <location>
        <begin position="170"/>
        <end position="484"/>
    </location>
</feature>
<dbReference type="InterPro" id="IPR029063">
    <property type="entry name" value="SAM-dependent_MTases_sf"/>
</dbReference>
<keyword evidence="1" id="KW-0808">Transferase</keyword>
<dbReference type="InterPro" id="IPR049561">
    <property type="entry name" value="NSUN5_7_fdxn-like"/>
</dbReference>
<dbReference type="Pfam" id="PF21148">
    <property type="entry name" value="NSUN5_fdxn-like"/>
    <property type="match status" value="1"/>
</dbReference>
<evidence type="ECO:0000313" key="4">
    <source>
        <dbReference type="Ensembl" id="ENSCSEP00000007041.1"/>
    </source>
</evidence>
<dbReference type="InterPro" id="IPR001678">
    <property type="entry name" value="MeTrfase_RsmB-F_NOP2_dom"/>
</dbReference>
<comment type="caution">
    <text evidence="1">Lacks conserved residue(s) required for the propagation of feature annotation.</text>
</comment>
<dbReference type="OrthoDB" id="6817893at2759"/>
<feature type="compositionally biased region" description="Basic residues" evidence="2">
    <location>
        <begin position="570"/>
        <end position="584"/>
    </location>
</feature>
<dbReference type="GeneTree" id="ENSGT00940000157352"/>
<feature type="region of interest" description="Disordered" evidence="2">
    <location>
        <begin position="509"/>
        <end position="740"/>
    </location>
</feature>
<dbReference type="PANTHER" id="PTHR14663">
    <property type="entry name" value="METHYLTRANSFERASE NSUN7-RELATED"/>
    <property type="match status" value="1"/>
</dbReference>
<comment type="similarity">
    <text evidence="1">Belongs to the class I-like SAM-binding methyltransferase superfamily. RsmB/NOP family.</text>
</comment>
<feature type="binding site" evidence="1">
    <location>
        <position position="303"/>
    </location>
    <ligand>
        <name>S-adenosyl-L-methionine</name>
        <dbReference type="ChEBI" id="CHEBI:59789"/>
    </ligand>
</feature>
<dbReference type="GO" id="GO:0008168">
    <property type="term" value="F:methyltransferase activity"/>
    <property type="evidence" value="ECO:0007669"/>
    <property type="project" value="UniProtKB-KW"/>
</dbReference>
<dbReference type="InParanoid" id="A0A3P8V1U6"/>
<feature type="compositionally biased region" description="Acidic residues" evidence="2">
    <location>
        <begin position="551"/>
        <end position="564"/>
    </location>
</feature>
<keyword evidence="1" id="KW-0949">S-adenosyl-L-methionine</keyword>
<dbReference type="GO" id="GO:0032259">
    <property type="term" value="P:methylation"/>
    <property type="evidence" value="ECO:0007669"/>
    <property type="project" value="UniProtKB-KW"/>
</dbReference>
<keyword evidence="5" id="KW-1185">Reference proteome</keyword>
<feature type="compositionally biased region" description="Low complexity" evidence="2">
    <location>
        <begin position="710"/>
        <end position="724"/>
    </location>
</feature>
<reference evidence="4 5" key="1">
    <citation type="journal article" date="2014" name="Nat. Genet.">
        <title>Whole-genome sequence of a flatfish provides insights into ZW sex chromosome evolution and adaptation to a benthic lifestyle.</title>
        <authorList>
            <person name="Chen S."/>
            <person name="Zhang G."/>
            <person name="Shao C."/>
            <person name="Huang Q."/>
            <person name="Liu G."/>
            <person name="Zhang P."/>
            <person name="Song W."/>
            <person name="An N."/>
            <person name="Chalopin D."/>
            <person name="Volff J.N."/>
            <person name="Hong Y."/>
            <person name="Li Q."/>
            <person name="Sha Z."/>
            <person name="Zhou H."/>
            <person name="Xie M."/>
            <person name="Yu Q."/>
            <person name="Liu Y."/>
            <person name="Xiang H."/>
            <person name="Wang N."/>
            <person name="Wu K."/>
            <person name="Yang C."/>
            <person name="Zhou Q."/>
            <person name="Liao X."/>
            <person name="Yang L."/>
            <person name="Hu Q."/>
            <person name="Zhang J."/>
            <person name="Meng L."/>
            <person name="Jin L."/>
            <person name="Tian Y."/>
            <person name="Lian J."/>
            <person name="Yang J."/>
            <person name="Miao G."/>
            <person name="Liu S."/>
            <person name="Liang Z."/>
            <person name="Yan F."/>
            <person name="Li Y."/>
            <person name="Sun B."/>
            <person name="Zhang H."/>
            <person name="Zhang J."/>
            <person name="Zhu Y."/>
            <person name="Du M."/>
            <person name="Zhao Y."/>
            <person name="Schartl M."/>
            <person name="Tang Q."/>
            <person name="Wang J."/>
        </authorList>
    </citation>
    <scope>NUCLEOTIDE SEQUENCE</scope>
</reference>
<dbReference type="PANTHER" id="PTHR14663:SF2">
    <property type="entry name" value="METHYLTRANSFERASE NSUN7-RELATED"/>
    <property type="match status" value="1"/>
</dbReference>
<dbReference type="SUPFAM" id="SSF53335">
    <property type="entry name" value="S-adenosyl-L-methionine-dependent methyltransferases"/>
    <property type="match status" value="1"/>
</dbReference>
<dbReference type="Gene3D" id="3.40.50.150">
    <property type="entry name" value="Vaccinia Virus protein VP39"/>
    <property type="match status" value="1"/>
</dbReference>
<evidence type="ECO:0000259" key="3">
    <source>
        <dbReference type="PROSITE" id="PS51686"/>
    </source>
</evidence>
<organism evidence="4 5">
    <name type="scientific">Cynoglossus semilaevis</name>
    <name type="common">Tongue sole</name>
    <dbReference type="NCBI Taxonomy" id="244447"/>
    <lineage>
        <taxon>Eukaryota</taxon>
        <taxon>Metazoa</taxon>
        <taxon>Chordata</taxon>
        <taxon>Craniata</taxon>
        <taxon>Vertebrata</taxon>
        <taxon>Euteleostomi</taxon>
        <taxon>Actinopterygii</taxon>
        <taxon>Neopterygii</taxon>
        <taxon>Teleostei</taxon>
        <taxon>Neoteleostei</taxon>
        <taxon>Acanthomorphata</taxon>
        <taxon>Carangaria</taxon>
        <taxon>Pleuronectiformes</taxon>
        <taxon>Pleuronectoidei</taxon>
        <taxon>Cynoglossidae</taxon>
        <taxon>Cynoglossinae</taxon>
        <taxon>Cynoglossus</taxon>
    </lineage>
</organism>
<reference evidence="4" key="2">
    <citation type="submission" date="2025-08" db="UniProtKB">
        <authorList>
            <consortium name="Ensembl"/>
        </authorList>
    </citation>
    <scope>IDENTIFICATION</scope>
</reference>
<feature type="compositionally biased region" description="Polar residues" evidence="2">
    <location>
        <begin position="725"/>
        <end position="740"/>
    </location>
</feature>
<dbReference type="Ensembl" id="ENSCSET00000007116.1">
    <property type="protein sequence ID" value="ENSCSEP00000007041.1"/>
    <property type="gene ID" value="ENSCSEG00000004550.1"/>
</dbReference>
<feature type="compositionally biased region" description="Low complexity" evidence="2">
    <location>
        <begin position="666"/>
        <end position="679"/>
    </location>
</feature>
<evidence type="ECO:0000256" key="1">
    <source>
        <dbReference type="PROSITE-ProRule" id="PRU01023"/>
    </source>
</evidence>
<feature type="compositionally biased region" description="Polar residues" evidence="2">
    <location>
        <begin position="650"/>
        <end position="660"/>
    </location>
</feature>
<accession>A0A3P8V1U6</accession>
<sequence length="740" mass="82019">MSCSVPTGTIQNDKAPPLSDHAYLQASAIFQQLREEKPVTHELLRYAKKTEPQLQESGDRGTQRQAYQLAFNTLKYQDLLEEIIAESCLQTSQHISADLLPLVMVMLWDLQDRSFVLQERSPHEQPVQEVRELESSLHRCKTKLAASLARCRVKLNLQSVSCFLSDSVRNKQHFAKRLPIYAWVNTLKMSVEEVCDALHRDGLCEKKDVVDLDDRSFCRDVLCPDTLVFSQQLRPRLQDSSLTGEHVLNIQDRSICLAVSALRPLLFEHNDVLVVGSFSPVTVAHVAVVASARSARALMCGADHTASQLEEIQERLKDMSVSNVRILSEAFCGLSEGDTALQRVKVVVVLPQCSSSALNDPVPVIHSEHGDWDLLPDLSHGQVSKHKIHTMSSQQSRLLAHALTFSKVQTVVYCTRSVYPEENEQLVKRVLEKTHTHPKLLPFRVNGPVFPDDSQLEDKTDSKFFRLGPSRFTNGCFVARLSRQADPTKVETVQDVLARAAAKGLLGGILPEQLKPGKKAKSKKDPRPPSPNQDPTAPVEGEGDLTKSDKEEESQAEEEEAEKEEEQKKTSKGRKRKVKRRGKQTSKDPKNDATGQKKKAGTKANQSHHSRRLTKSKKRRIPRLTLTLMSSEQPSKDLSPITALAHRISENQQTAHSAPSTAAKHPSPARAAPSTAPAACTQTIGNKPTRPLKTKTDLCRPDQVSDYVLPPISRPSSSSGSSTSQRQPANTSAPSTRPPA</sequence>
<protein>
    <submittedName>
        <fullName evidence="4">NOP2/Sun RNA methyltransferase family member 7</fullName>
    </submittedName>
</protein>
<dbReference type="STRING" id="244447.ENSCSEP00000007041"/>
<proteinExistence type="inferred from homology"/>
<name>A0A3P8V1U6_CYNSE</name>
<dbReference type="PROSITE" id="PS51686">
    <property type="entry name" value="SAM_MT_RSMB_NOP"/>
    <property type="match status" value="1"/>
</dbReference>
<dbReference type="GO" id="GO:0003723">
    <property type="term" value="F:RNA binding"/>
    <property type="evidence" value="ECO:0007669"/>
    <property type="project" value="UniProtKB-UniRule"/>
</dbReference>
<evidence type="ECO:0000256" key="2">
    <source>
        <dbReference type="SAM" id="MobiDB-lite"/>
    </source>
</evidence>
<feature type="compositionally biased region" description="Basic residues" evidence="2">
    <location>
        <begin position="596"/>
        <end position="622"/>
    </location>
</feature>
<keyword evidence="1" id="KW-0694">RNA-binding</keyword>
<dbReference type="SMR" id="A0A3P8V1U6"/>
<dbReference type="AlphaFoldDB" id="A0A3P8V1U6"/>
<dbReference type="Proteomes" id="UP000265120">
    <property type="component" value="Chromosome 9"/>
</dbReference>
<reference evidence="4" key="3">
    <citation type="submission" date="2025-09" db="UniProtKB">
        <authorList>
            <consortium name="Ensembl"/>
        </authorList>
    </citation>
    <scope>IDENTIFICATION</scope>
</reference>